<dbReference type="PROSITE" id="PS00626">
    <property type="entry name" value="RCC1_2"/>
    <property type="match status" value="3"/>
</dbReference>
<sequence length="518" mass="54944">MNGIGSEVDEKKHVVLMCGYLPGATESRSPLTSPVVVRLPATEVSGDCWEDVCGGGCGFAMGISVQSMAEETFVQPLKLLHAISELTSLGYTPVSSFLRAESRKLITWGSADDQGHSYLASGKHGEIPEPFHLPVETPIRKAAAGWAHIVLVTEKGVVFTWGWKECVPSQVKLQRVSVPEELEGDISAKLNSALIKEVSPQSRGTTSTVDPLSLTDGKSSGEETIKRRKTSSASGEYDSSSPVDETLSVPPCIVTLDPGVKITSVAAGGRHTLVLSDVGQVWGWGYGGEGQLGLGSRIKTVNSPHLIPCIEQCSNGQEKPNSSHQGSSTSTSVAVKYVGSCIKAIACGGRHSAVITDTGALLTFGWGSYGQCGHGNKNDVVSPSCVSSLLDKQIKAVAAGLWHTLCITTDGHVHAFGGNQFGQLGLGIGSDEAETSPKLLKASLFENKNAKTVSCGARHSTILTEDGSLFSWGWNKYGQLGLGDTIDRNIPSEVTENEYRLRNVSCGWWHTLLLAEPI</sequence>
<dbReference type="PROSITE" id="PS50012">
    <property type="entry name" value="RCC1_3"/>
    <property type="match status" value="4"/>
</dbReference>
<dbReference type="InterPro" id="IPR058923">
    <property type="entry name" value="RCC1-like_dom"/>
</dbReference>
<evidence type="ECO:0000313" key="5">
    <source>
        <dbReference type="EMBL" id="GAA0150428.1"/>
    </source>
</evidence>
<dbReference type="InterPro" id="IPR051210">
    <property type="entry name" value="Ub_ligase/GEF_domain"/>
</dbReference>
<dbReference type="Proteomes" id="UP001454036">
    <property type="component" value="Unassembled WGS sequence"/>
</dbReference>
<dbReference type="PANTHER" id="PTHR22870">
    <property type="entry name" value="REGULATOR OF CHROMOSOME CONDENSATION"/>
    <property type="match status" value="1"/>
</dbReference>
<keyword evidence="1" id="KW-0677">Repeat</keyword>
<feature type="repeat" description="RCC1" evidence="2">
    <location>
        <begin position="467"/>
        <end position="517"/>
    </location>
</feature>
<dbReference type="InterPro" id="IPR009091">
    <property type="entry name" value="RCC1/BLIP-II"/>
</dbReference>
<feature type="domain" description="RCC1-like" evidence="4">
    <location>
        <begin position="248"/>
        <end position="512"/>
    </location>
</feature>
<accession>A0AAV3PGP6</accession>
<feature type="compositionally biased region" description="Polar residues" evidence="3">
    <location>
        <begin position="199"/>
        <end position="210"/>
    </location>
</feature>
<dbReference type="Gene3D" id="2.130.10.30">
    <property type="entry name" value="Regulator of chromosome condensation 1/beta-lactamase-inhibitor protein II"/>
    <property type="match status" value="3"/>
</dbReference>
<dbReference type="SUPFAM" id="SSF50985">
    <property type="entry name" value="RCC1/BLIP-II"/>
    <property type="match status" value="1"/>
</dbReference>
<feature type="compositionally biased region" description="Polar residues" evidence="3">
    <location>
        <begin position="231"/>
        <end position="243"/>
    </location>
</feature>
<dbReference type="AlphaFoldDB" id="A0AAV3PGP6"/>
<feature type="repeat" description="RCC1" evidence="2">
    <location>
        <begin position="411"/>
        <end position="466"/>
    </location>
</feature>
<evidence type="ECO:0000313" key="6">
    <source>
        <dbReference type="Proteomes" id="UP001454036"/>
    </source>
</evidence>
<keyword evidence="6" id="KW-1185">Reference proteome</keyword>
<dbReference type="EMBL" id="BAABME010001590">
    <property type="protein sequence ID" value="GAA0150428.1"/>
    <property type="molecule type" value="Genomic_DNA"/>
</dbReference>
<dbReference type="InterPro" id="IPR000408">
    <property type="entry name" value="Reg_chr_condens"/>
</dbReference>
<dbReference type="Pfam" id="PF25390">
    <property type="entry name" value="WD40_RLD"/>
    <property type="match status" value="1"/>
</dbReference>
<proteinExistence type="predicted"/>
<reference evidence="5 6" key="1">
    <citation type="submission" date="2024-01" db="EMBL/GenBank/DDBJ databases">
        <title>The complete chloroplast genome sequence of Lithospermum erythrorhizon: insights into the phylogenetic relationship among Boraginaceae species and the maternal lineages of purple gromwells.</title>
        <authorList>
            <person name="Okada T."/>
            <person name="Watanabe K."/>
        </authorList>
    </citation>
    <scope>NUCLEOTIDE SEQUENCE [LARGE SCALE GENOMIC DNA]</scope>
</reference>
<dbReference type="PANTHER" id="PTHR22870:SF375">
    <property type="entry name" value="ULTRAVIOLET-B RECEPTOR UVR8-LIKE ISOFORM X1"/>
    <property type="match status" value="1"/>
</dbReference>
<feature type="region of interest" description="Disordered" evidence="3">
    <location>
        <begin position="197"/>
        <end position="244"/>
    </location>
</feature>
<organism evidence="5 6">
    <name type="scientific">Lithospermum erythrorhizon</name>
    <name type="common">Purple gromwell</name>
    <name type="synonym">Lithospermum officinale var. erythrorhizon</name>
    <dbReference type="NCBI Taxonomy" id="34254"/>
    <lineage>
        <taxon>Eukaryota</taxon>
        <taxon>Viridiplantae</taxon>
        <taxon>Streptophyta</taxon>
        <taxon>Embryophyta</taxon>
        <taxon>Tracheophyta</taxon>
        <taxon>Spermatophyta</taxon>
        <taxon>Magnoliopsida</taxon>
        <taxon>eudicotyledons</taxon>
        <taxon>Gunneridae</taxon>
        <taxon>Pentapetalae</taxon>
        <taxon>asterids</taxon>
        <taxon>lamiids</taxon>
        <taxon>Boraginales</taxon>
        <taxon>Boraginaceae</taxon>
        <taxon>Boraginoideae</taxon>
        <taxon>Lithospermeae</taxon>
        <taxon>Lithospermum</taxon>
    </lineage>
</organism>
<protein>
    <submittedName>
        <fullName evidence="5">Guanyl-nucleotide exchange factor</fullName>
    </submittedName>
</protein>
<dbReference type="PRINTS" id="PR00633">
    <property type="entry name" value="RCCNDNSATION"/>
</dbReference>
<feature type="repeat" description="RCC1" evidence="2">
    <location>
        <begin position="359"/>
        <end position="410"/>
    </location>
</feature>
<name>A0AAV3PGP6_LITER</name>
<feature type="repeat" description="RCC1" evidence="2">
    <location>
        <begin position="279"/>
        <end position="358"/>
    </location>
</feature>
<evidence type="ECO:0000256" key="3">
    <source>
        <dbReference type="SAM" id="MobiDB-lite"/>
    </source>
</evidence>
<evidence type="ECO:0000259" key="4">
    <source>
        <dbReference type="Pfam" id="PF25390"/>
    </source>
</evidence>
<gene>
    <name evidence="5" type="ORF">LIER_09374</name>
</gene>
<comment type="caution">
    <text evidence="5">The sequence shown here is derived from an EMBL/GenBank/DDBJ whole genome shotgun (WGS) entry which is preliminary data.</text>
</comment>
<evidence type="ECO:0000256" key="1">
    <source>
        <dbReference type="ARBA" id="ARBA00022737"/>
    </source>
</evidence>
<evidence type="ECO:0000256" key="2">
    <source>
        <dbReference type="PROSITE-ProRule" id="PRU00235"/>
    </source>
</evidence>